<dbReference type="RefSeq" id="WP_206967943.1">
    <property type="nucleotide sequence ID" value="NZ_BAAAJJ010000002.1"/>
</dbReference>
<dbReference type="SUPFAM" id="SSF103642">
    <property type="entry name" value="Sec-C motif"/>
    <property type="match status" value="1"/>
</dbReference>
<accession>A0A939FDQ8</accession>
<dbReference type="EMBL" id="JAFLRJ010000387">
    <property type="protein sequence ID" value="MBO0516311.1"/>
    <property type="molecule type" value="Genomic_DNA"/>
</dbReference>
<dbReference type="InterPro" id="IPR004027">
    <property type="entry name" value="SEC_C_motif"/>
</dbReference>
<protein>
    <submittedName>
        <fullName evidence="1">SEC-C domain-containing protein</fullName>
    </submittedName>
</protein>
<sequence>MRPDTPADHIAEAERLLRTAAQYPEDQEPLLLQAAAHLELADDRPRATTLYDSLLQSSPEDAPLIKALQAANLWEYGHEPEARAIIEGIRATSPESPAAWAVIAETLETHDELESAHSAFTEAAEKLIDPAEPVPYTSQSLLTGRHRVRRLLALPHDDWDALADTAHTSPVPLDELHDPKRLWALGSDNPAELRAEITRLQAELGSFRAALSRPFPVAILHWTEPELDELTTAYPRLGDEYPTHEAHLLDVETSLRELAGTGTQNLGIVTGTVPSYEAFAASESTDPSDVDLLPQYATTLAARGRAVPWPPARNAPCWCGSGNAYRGCHGGPTAS</sequence>
<dbReference type="AlphaFoldDB" id="A0A939FDQ8"/>
<dbReference type="InterPro" id="IPR011990">
    <property type="entry name" value="TPR-like_helical_dom_sf"/>
</dbReference>
<reference evidence="1" key="1">
    <citation type="submission" date="2021-03" db="EMBL/GenBank/DDBJ databases">
        <title>Streptomyces poriferae sp. nov., a novel marine sponge-derived Actinobacteria species with anti-MRSA activity.</title>
        <authorList>
            <person name="Sandoval-Powers M."/>
            <person name="Kralova S."/>
            <person name="Nguyen G.-S."/>
            <person name="Fawwal D."/>
            <person name="Degnes K."/>
            <person name="Klinkenberg G."/>
            <person name="Sletta H."/>
            <person name="Wentzel A."/>
            <person name="Liles M.R."/>
        </authorList>
    </citation>
    <scope>NUCLEOTIDE SEQUENCE</scope>
    <source>
        <strain evidence="1">DSM 41794</strain>
    </source>
</reference>
<dbReference type="Proteomes" id="UP000664167">
    <property type="component" value="Unassembled WGS sequence"/>
</dbReference>
<organism evidence="1 2">
    <name type="scientific">Streptomyces beijiangensis</name>
    <dbReference type="NCBI Taxonomy" id="163361"/>
    <lineage>
        <taxon>Bacteria</taxon>
        <taxon>Bacillati</taxon>
        <taxon>Actinomycetota</taxon>
        <taxon>Actinomycetes</taxon>
        <taxon>Kitasatosporales</taxon>
        <taxon>Streptomycetaceae</taxon>
        <taxon>Streptomyces</taxon>
    </lineage>
</organism>
<dbReference type="Pfam" id="PF02810">
    <property type="entry name" value="SEC-C"/>
    <property type="match status" value="1"/>
</dbReference>
<gene>
    <name evidence="1" type="ORF">J0695_31740</name>
</gene>
<proteinExistence type="predicted"/>
<comment type="caution">
    <text evidence="1">The sequence shown here is derived from an EMBL/GenBank/DDBJ whole genome shotgun (WGS) entry which is preliminary data.</text>
</comment>
<keyword evidence="2" id="KW-1185">Reference proteome</keyword>
<name>A0A939FDQ8_9ACTN</name>
<dbReference type="Gene3D" id="1.25.40.10">
    <property type="entry name" value="Tetratricopeptide repeat domain"/>
    <property type="match status" value="1"/>
</dbReference>
<dbReference type="SUPFAM" id="SSF48452">
    <property type="entry name" value="TPR-like"/>
    <property type="match status" value="1"/>
</dbReference>
<evidence type="ECO:0000313" key="1">
    <source>
        <dbReference type="EMBL" id="MBO0516311.1"/>
    </source>
</evidence>
<evidence type="ECO:0000313" key="2">
    <source>
        <dbReference type="Proteomes" id="UP000664167"/>
    </source>
</evidence>